<reference evidence="1 2" key="1">
    <citation type="submission" date="2014-04" db="EMBL/GenBank/DDBJ databases">
        <authorList>
            <consortium name="International Citrus Genome Consortium"/>
            <person name="Gmitter F."/>
            <person name="Chen C."/>
            <person name="Farmerie W."/>
            <person name="Harkins T."/>
            <person name="Desany B."/>
            <person name="Mohiuddin M."/>
            <person name="Kodira C."/>
            <person name="Borodovsky M."/>
            <person name="Lomsadze A."/>
            <person name="Burns P."/>
            <person name="Jenkins J."/>
            <person name="Prochnik S."/>
            <person name="Shu S."/>
            <person name="Chapman J."/>
            <person name="Pitluck S."/>
            <person name="Schmutz J."/>
            <person name="Rokhsar D."/>
        </authorList>
    </citation>
    <scope>NUCLEOTIDE SEQUENCE</scope>
</reference>
<sequence>MANASKLFVFSFLMASIMGSMASARPLSNP</sequence>
<gene>
    <name evidence="1" type="ORF">CISIN_1g0394171mg</name>
</gene>
<keyword evidence="2" id="KW-1185">Reference proteome</keyword>
<proteinExistence type="predicted"/>
<protein>
    <submittedName>
        <fullName evidence="1">Uncharacterized protein</fullName>
    </submittedName>
</protein>
<organism evidence="1 2">
    <name type="scientific">Citrus sinensis</name>
    <name type="common">Sweet orange</name>
    <name type="synonym">Citrus aurantium var. sinensis</name>
    <dbReference type="NCBI Taxonomy" id="2711"/>
    <lineage>
        <taxon>Eukaryota</taxon>
        <taxon>Viridiplantae</taxon>
        <taxon>Streptophyta</taxon>
        <taxon>Embryophyta</taxon>
        <taxon>Tracheophyta</taxon>
        <taxon>Spermatophyta</taxon>
        <taxon>Magnoliopsida</taxon>
        <taxon>eudicotyledons</taxon>
        <taxon>Gunneridae</taxon>
        <taxon>Pentapetalae</taxon>
        <taxon>rosids</taxon>
        <taxon>malvids</taxon>
        <taxon>Sapindales</taxon>
        <taxon>Rutaceae</taxon>
        <taxon>Aurantioideae</taxon>
        <taxon>Citrus</taxon>
    </lineage>
</organism>
<name>A0A067GVY9_CITSI</name>
<evidence type="ECO:0000313" key="2">
    <source>
        <dbReference type="Proteomes" id="UP000027120"/>
    </source>
</evidence>
<feature type="non-terminal residue" evidence="1">
    <location>
        <position position="30"/>
    </location>
</feature>
<dbReference type="Proteomes" id="UP000027120">
    <property type="component" value="Unassembled WGS sequence"/>
</dbReference>
<accession>A0A067GVY9</accession>
<dbReference type="AlphaFoldDB" id="A0A067GVY9"/>
<dbReference type="EMBL" id="KK784874">
    <property type="protein sequence ID" value="KDO83759.1"/>
    <property type="molecule type" value="Genomic_DNA"/>
</dbReference>
<evidence type="ECO:0000313" key="1">
    <source>
        <dbReference type="EMBL" id="KDO83759.1"/>
    </source>
</evidence>